<reference evidence="1 2" key="1">
    <citation type="journal article" date="2019" name="Sci. Rep.">
        <title>Orb-weaving spider Araneus ventricosus genome elucidates the spidroin gene catalogue.</title>
        <authorList>
            <person name="Kono N."/>
            <person name="Nakamura H."/>
            <person name="Ohtoshi R."/>
            <person name="Moran D.A.P."/>
            <person name="Shinohara A."/>
            <person name="Yoshida Y."/>
            <person name="Fujiwara M."/>
            <person name="Mori M."/>
            <person name="Tomita M."/>
            <person name="Arakawa K."/>
        </authorList>
    </citation>
    <scope>NUCLEOTIDE SEQUENCE [LARGE SCALE GENOMIC DNA]</scope>
</reference>
<sequence>MTGRPVQQMVGAGGVLLNSTTGAKFCSWIAMGNVRLLRQGMTSVIPQATTPYSPPWGLCSRGLGKTQLQLAVLTSCV</sequence>
<dbReference type="Proteomes" id="UP000499080">
    <property type="component" value="Unassembled WGS sequence"/>
</dbReference>
<accession>A0A4Y2T6N0</accession>
<evidence type="ECO:0000313" key="2">
    <source>
        <dbReference type="Proteomes" id="UP000499080"/>
    </source>
</evidence>
<protein>
    <submittedName>
        <fullName evidence="1">Uncharacterized protein</fullName>
    </submittedName>
</protein>
<evidence type="ECO:0000313" key="1">
    <source>
        <dbReference type="EMBL" id="GBN95453.1"/>
    </source>
</evidence>
<keyword evidence="2" id="KW-1185">Reference proteome</keyword>
<dbReference type="EMBL" id="BGPR01026044">
    <property type="protein sequence ID" value="GBN95453.1"/>
    <property type="molecule type" value="Genomic_DNA"/>
</dbReference>
<dbReference type="AlphaFoldDB" id="A0A4Y2T6N0"/>
<gene>
    <name evidence="1" type="ORF">AVEN_29583_1</name>
</gene>
<name>A0A4Y2T6N0_ARAVE</name>
<organism evidence="1 2">
    <name type="scientific">Araneus ventricosus</name>
    <name type="common">Orbweaver spider</name>
    <name type="synonym">Epeira ventricosa</name>
    <dbReference type="NCBI Taxonomy" id="182803"/>
    <lineage>
        <taxon>Eukaryota</taxon>
        <taxon>Metazoa</taxon>
        <taxon>Ecdysozoa</taxon>
        <taxon>Arthropoda</taxon>
        <taxon>Chelicerata</taxon>
        <taxon>Arachnida</taxon>
        <taxon>Araneae</taxon>
        <taxon>Araneomorphae</taxon>
        <taxon>Entelegynae</taxon>
        <taxon>Araneoidea</taxon>
        <taxon>Araneidae</taxon>
        <taxon>Araneus</taxon>
    </lineage>
</organism>
<comment type="caution">
    <text evidence="1">The sequence shown here is derived from an EMBL/GenBank/DDBJ whole genome shotgun (WGS) entry which is preliminary data.</text>
</comment>
<proteinExistence type="predicted"/>